<evidence type="ECO:0000313" key="2">
    <source>
        <dbReference type="EMBL" id="AIF82554.1"/>
    </source>
</evidence>
<protein>
    <recommendedName>
        <fullName evidence="4">Antitoxin</fullName>
    </recommendedName>
</protein>
<dbReference type="Pfam" id="PF02697">
    <property type="entry name" value="VAPB_antitox"/>
    <property type="match status" value="1"/>
</dbReference>
<evidence type="ECO:0000256" key="1">
    <source>
        <dbReference type="ARBA" id="ARBA00022649"/>
    </source>
</evidence>
<proteinExistence type="predicted"/>
<dbReference type="eggNOG" id="arCOG08550">
    <property type="taxonomic scope" value="Archaea"/>
</dbReference>
<dbReference type="EMBL" id="CP007174">
    <property type="protein sequence ID" value="AIF82554.1"/>
    <property type="molecule type" value="Genomic_DNA"/>
</dbReference>
<organism evidence="2 3">
    <name type="scientific">Candidatus Nitrososphaera evergladensis SR1</name>
    <dbReference type="NCBI Taxonomy" id="1459636"/>
    <lineage>
        <taxon>Archaea</taxon>
        <taxon>Nitrososphaerota</taxon>
        <taxon>Nitrososphaeria</taxon>
        <taxon>Nitrososphaerales</taxon>
        <taxon>Nitrososphaeraceae</taxon>
        <taxon>Nitrososphaera</taxon>
    </lineage>
</organism>
<keyword evidence="3" id="KW-1185">Reference proteome</keyword>
<keyword evidence="1" id="KW-1277">Toxin-antitoxin system</keyword>
<dbReference type="KEGG" id="nev:NTE_00472"/>
<sequence>MHVSALHMYTYMATITITITDDAYKALKAEKREGESFSDVILRKFQRGNPAAIKAVLLELGPDSELADAIETASRKLRKNFKTRKVEL</sequence>
<dbReference type="Proteomes" id="UP000028194">
    <property type="component" value="Chromosome"/>
</dbReference>
<dbReference type="STRING" id="1459636.NTE_00472"/>
<dbReference type="AlphaFoldDB" id="A0A075MTB7"/>
<dbReference type="HOGENOM" id="CLU_170073_1_1_2"/>
<evidence type="ECO:0008006" key="4">
    <source>
        <dbReference type="Google" id="ProtNLM"/>
    </source>
</evidence>
<accession>A0A075MTB7</accession>
<gene>
    <name evidence="2" type="ORF">NTE_00472</name>
</gene>
<name>A0A075MTB7_9ARCH</name>
<dbReference type="InterPro" id="IPR003847">
    <property type="entry name" value="Put_antitoxin"/>
</dbReference>
<evidence type="ECO:0000313" key="3">
    <source>
        <dbReference type="Proteomes" id="UP000028194"/>
    </source>
</evidence>
<reference evidence="2 3" key="1">
    <citation type="journal article" date="2014" name="PLoS ONE">
        <title>Genome Sequence of Candidatus Nitrososphaera evergladensis from Group I.1b Enriched from Everglades Soil Reveals Novel Genomic Features of the Ammonia-Oxidizing Archaea.</title>
        <authorList>
            <person name="Zhalnina K.V."/>
            <person name="Dias R."/>
            <person name="Leonard M.T."/>
            <person name="Dorr de Quadros P."/>
            <person name="Camargo F.A."/>
            <person name="Drew J.C."/>
            <person name="Farmerie W.G."/>
            <person name="Daroub S.H."/>
            <person name="Triplett E.W."/>
        </authorList>
    </citation>
    <scope>NUCLEOTIDE SEQUENCE [LARGE SCALE GENOMIC DNA]</scope>
    <source>
        <strain evidence="2 3">SR1</strain>
    </source>
</reference>